<organism evidence="2">
    <name type="scientific">marine sediment metagenome</name>
    <dbReference type="NCBI Taxonomy" id="412755"/>
    <lineage>
        <taxon>unclassified sequences</taxon>
        <taxon>metagenomes</taxon>
        <taxon>ecological metagenomes</taxon>
    </lineage>
</organism>
<dbReference type="Pfam" id="PF01869">
    <property type="entry name" value="BcrAD_BadFG"/>
    <property type="match status" value="1"/>
</dbReference>
<feature type="non-terminal residue" evidence="2">
    <location>
        <position position="252"/>
    </location>
</feature>
<sequence>AISNLRGKILVKAKTGPSNPNKVGMEAAIREISLAILKVNKNFKKAKIKSEGRVSSTYVALAGGTQRNPLIKGKIKDALKKIPELSFLFKGKTIIEGDEKAEFRAGTSEKNGILIISGTGSLSYGWRDRKEVKTLGWDYLLGDKGSGFWIGQSALKSICCSIDNMGPKTLLTNLIFKKLKIKNESDLIRKIYQPEAVKIIASLSPLIDQAAERGDKVAKNILSEASEDLAIAANQNIKKLNLKNKKFPVVLT</sequence>
<feature type="domain" description="ATPase BadF/BadG/BcrA/BcrD type" evidence="1">
    <location>
        <begin position="3"/>
        <end position="251"/>
    </location>
</feature>
<name>X1N8H2_9ZZZZ</name>
<dbReference type="CDD" id="cd24007">
    <property type="entry name" value="ASKHA_NBD_eukNAGK-like"/>
    <property type="match status" value="1"/>
</dbReference>
<comment type="caution">
    <text evidence="2">The sequence shown here is derived from an EMBL/GenBank/DDBJ whole genome shotgun (WGS) entry which is preliminary data.</text>
</comment>
<evidence type="ECO:0000313" key="2">
    <source>
        <dbReference type="EMBL" id="GAI39903.1"/>
    </source>
</evidence>
<gene>
    <name evidence="2" type="ORF">S06H3_50028</name>
</gene>
<proteinExistence type="predicted"/>
<dbReference type="PANTHER" id="PTHR43190:SF3">
    <property type="entry name" value="N-ACETYL-D-GLUCOSAMINE KINASE"/>
    <property type="match status" value="1"/>
</dbReference>
<dbReference type="InterPro" id="IPR043129">
    <property type="entry name" value="ATPase_NBD"/>
</dbReference>
<dbReference type="Gene3D" id="3.30.420.40">
    <property type="match status" value="2"/>
</dbReference>
<protein>
    <recommendedName>
        <fullName evidence="1">ATPase BadF/BadG/BcrA/BcrD type domain-containing protein</fullName>
    </recommendedName>
</protein>
<dbReference type="AlphaFoldDB" id="X1N8H2"/>
<reference evidence="2" key="1">
    <citation type="journal article" date="2014" name="Front. Microbiol.">
        <title>High frequency of phylogenetically diverse reductive dehalogenase-homologous genes in deep subseafloor sedimentary metagenomes.</title>
        <authorList>
            <person name="Kawai M."/>
            <person name="Futagami T."/>
            <person name="Toyoda A."/>
            <person name="Takaki Y."/>
            <person name="Nishi S."/>
            <person name="Hori S."/>
            <person name="Arai W."/>
            <person name="Tsubouchi T."/>
            <person name="Morono Y."/>
            <person name="Uchiyama I."/>
            <person name="Ito T."/>
            <person name="Fujiyama A."/>
            <person name="Inagaki F."/>
            <person name="Takami H."/>
        </authorList>
    </citation>
    <scope>NUCLEOTIDE SEQUENCE</scope>
    <source>
        <strain evidence="2">Expedition CK06-06</strain>
    </source>
</reference>
<dbReference type="SUPFAM" id="SSF53067">
    <property type="entry name" value="Actin-like ATPase domain"/>
    <property type="match status" value="1"/>
</dbReference>
<evidence type="ECO:0000259" key="1">
    <source>
        <dbReference type="Pfam" id="PF01869"/>
    </source>
</evidence>
<dbReference type="InterPro" id="IPR002731">
    <property type="entry name" value="ATPase_BadF"/>
</dbReference>
<feature type="non-terminal residue" evidence="2">
    <location>
        <position position="1"/>
    </location>
</feature>
<dbReference type="InterPro" id="IPR052519">
    <property type="entry name" value="Euk-type_GlcNAc_Kinase"/>
</dbReference>
<accession>X1N8H2</accession>
<dbReference type="EMBL" id="BARV01031637">
    <property type="protein sequence ID" value="GAI39903.1"/>
    <property type="molecule type" value="Genomic_DNA"/>
</dbReference>
<dbReference type="PANTHER" id="PTHR43190">
    <property type="entry name" value="N-ACETYL-D-GLUCOSAMINE KINASE"/>
    <property type="match status" value="1"/>
</dbReference>